<keyword evidence="1" id="KW-0446">Lipid-binding</keyword>
<dbReference type="InterPro" id="IPR050270">
    <property type="entry name" value="DegV_domain_contain"/>
</dbReference>
<protein>
    <submittedName>
        <fullName evidence="2">DegV family protein</fullName>
    </submittedName>
</protein>
<dbReference type="Pfam" id="PF02645">
    <property type="entry name" value="DegV"/>
    <property type="match status" value="1"/>
</dbReference>
<gene>
    <name evidence="2" type="ORF">DPQ25_08465</name>
</gene>
<evidence type="ECO:0000256" key="1">
    <source>
        <dbReference type="ARBA" id="ARBA00023121"/>
    </source>
</evidence>
<reference evidence="2 3" key="1">
    <citation type="submission" date="2018-06" db="EMBL/GenBank/DDBJ databases">
        <title>Noncontiguous genome sequence of Ruminococcaceae bacterium ASD2818.</title>
        <authorList>
            <person name="Chaplin A.V."/>
            <person name="Sokolova S.R."/>
            <person name="Kochetkova T.O."/>
            <person name="Goltsov A.Y."/>
            <person name="Trofimov D.Y."/>
            <person name="Efimov B.A."/>
        </authorList>
    </citation>
    <scope>NUCLEOTIDE SEQUENCE [LARGE SCALE GENOMIC DNA]</scope>
    <source>
        <strain evidence="2 3">ASD2818</strain>
    </source>
</reference>
<dbReference type="SUPFAM" id="SSF82549">
    <property type="entry name" value="DAK1/DegV-like"/>
    <property type="match status" value="1"/>
</dbReference>
<dbReference type="GO" id="GO:0008289">
    <property type="term" value="F:lipid binding"/>
    <property type="evidence" value="ECO:0007669"/>
    <property type="project" value="UniProtKB-KW"/>
</dbReference>
<accession>A0A328UC64</accession>
<dbReference type="Proteomes" id="UP000249377">
    <property type="component" value="Unassembled WGS sequence"/>
</dbReference>
<dbReference type="EMBL" id="QLYR01000004">
    <property type="protein sequence ID" value="RAQ28810.1"/>
    <property type="molecule type" value="Genomic_DNA"/>
</dbReference>
<comment type="caution">
    <text evidence="2">The sequence shown here is derived from an EMBL/GenBank/DDBJ whole genome shotgun (WGS) entry which is preliminary data.</text>
</comment>
<dbReference type="InterPro" id="IPR003797">
    <property type="entry name" value="DegV"/>
</dbReference>
<evidence type="ECO:0000313" key="2">
    <source>
        <dbReference type="EMBL" id="RAQ28810.1"/>
    </source>
</evidence>
<dbReference type="PANTHER" id="PTHR33434:SF2">
    <property type="entry name" value="FATTY ACID-BINDING PROTEIN TM_1468"/>
    <property type="match status" value="1"/>
</dbReference>
<dbReference type="NCBIfam" id="TIGR00762">
    <property type="entry name" value="DegV"/>
    <property type="match status" value="1"/>
</dbReference>
<dbReference type="AlphaFoldDB" id="A0A328UC64"/>
<dbReference type="PANTHER" id="PTHR33434">
    <property type="entry name" value="DEGV DOMAIN-CONTAINING PROTEIN DR_1986-RELATED"/>
    <property type="match status" value="1"/>
</dbReference>
<dbReference type="Gene3D" id="3.40.50.10170">
    <property type="match status" value="1"/>
</dbReference>
<keyword evidence="3" id="KW-1185">Reference proteome</keyword>
<sequence>MMSNRVKIVADSTCDLNQEVLAGYGIETIALPVNLGDKACLDGIDVHTPDLFQYYKETGKLPTTSAPTPAYYEEFYKRWTEEGYDVVHLSISAEMTVTPNIAKMAAEHYPNIYPVDSRNVSAGMGILVLLACELRDQGLPAAEIAETIRRRAKDVRTSFVISTLLYLYKGGRCTGVQALGANLLNLKPCIEVKEGKMQVAKKYRGNLEHVALQMIRDKLSAGEKIDLSKLLIAHYDADAIMDKACKEIAACQPFEKILVNQAGCSVSVHCGPGTFGIIYLAEPEDA</sequence>
<dbReference type="PROSITE" id="PS51482">
    <property type="entry name" value="DEGV"/>
    <property type="match status" value="1"/>
</dbReference>
<name>A0A328UC64_9FIRM</name>
<organism evidence="2 3">
    <name type="scientific">Hydrogeniiclostridium mannosilyticum</name>
    <dbReference type="NCBI Taxonomy" id="2764322"/>
    <lineage>
        <taxon>Bacteria</taxon>
        <taxon>Bacillati</taxon>
        <taxon>Bacillota</taxon>
        <taxon>Clostridia</taxon>
        <taxon>Eubacteriales</taxon>
        <taxon>Acutalibacteraceae</taxon>
        <taxon>Hydrogeniiclostridium</taxon>
    </lineage>
</organism>
<proteinExistence type="predicted"/>
<dbReference type="InterPro" id="IPR043168">
    <property type="entry name" value="DegV_C"/>
</dbReference>
<dbReference type="Gene3D" id="3.30.1180.10">
    <property type="match status" value="1"/>
</dbReference>
<evidence type="ECO:0000313" key="3">
    <source>
        <dbReference type="Proteomes" id="UP000249377"/>
    </source>
</evidence>